<dbReference type="Pfam" id="PF00561">
    <property type="entry name" value="Abhydrolase_1"/>
    <property type="match status" value="1"/>
</dbReference>
<evidence type="ECO:0000313" key="4">
    <source>
        <dbReference type="Proteomes" id="UP001597425"/>
    </source>
</evidence>
<feature type="domain" description="AB hydrolase-1" evidence="2">
    <location>
        <begin position="35"/>
        <end position="304"/>
    </location>
</feature>
<accession>A0ABW5EAP6</accession>
<sequence length="322" mass="37061">MRHPLPYGLDQYDIRFRTLPTNGIHLNVAEAGEGPPVFLLHGFPECWASWGPQIRFLLDRGYRVVAPEMRGYGDSDAPEDVMAYDTVELAADVIGLLDAYNQQQGVIIGHDWGCIVAWHTAWLHPERIKGVGGLSVPWFGRGQTDTLSALKRQMGDSYFYIIDFQRAAAHEALNRDKTRSLEGILTGHFDLLGQETGDANLLERITLPEQPPEYMPRDFLDYIVSRYQRHGFEPPLNWYRNFERTWQRTASQKDNTITVPAMYLTGSRDWTHRYAESIGLDMHRQCSDLRIHEVKEAGHWIGQEEPDWVNREIAEFLALIEH</sequence>
<dbReference type="GO" id="GO:0016787">
    <property type="term" value="F:hydrolase activity"/>
    <property type="evidence" value="ECO:0007669"/>
    <property type="project" value="UniProtKB-KW"/>
</dbReference>
<evidence type="ECO:0000256" key="1">
    <source>
        <dbReference type="ARBA" id="ARBA00022801"/>
    </source>
</evidence>
<dbReference type="InterPro" id="IPR000073">
    <property type="entry name" value="AB_hydrolase_1"/>
</dbReference>
<evidence type="ECO:0000313" key="3">
    <source>
        <dbReference type="EMBL" id="MFD2310487.1"/>
    </source>
</evidence>
<dbReference type="Proteomes" id="UP001597425">
    <property type="component" value="Unassembled WGS sequence"/>
</dbReference>
<keyword evidence="4" id="KW-1185">Reference proteome</keyword>
<protein>
    <submittedName>
        <fullName evidence="3">Alpha/beta fold hydrolase</fullName>
    </submittedName>
</protein>
<dbReference type="InterPro" id="IPR029058">
    <property type="entry name" value="AB_hydrolase_fold"/>
</dbReference>
<organism evidence="3 4">
    <name type="scientific">Microbulbifer halophilus</name>
    <dbReference type="NCBI Taxonomy" id="453963"/>
    <lineage>
        <taxon>Bacteria</taxon>
        <taxon>Pseudomonadati</taxon>
        <taxon>Pseudomonadota</taxon>
        <taxon>Gammaproteobacteria</taxon>
        <taxon>Cellvibrionales</taxon>
        <taxon>Microbulbiferaceae</taxon>
        <taxon>Microbulbifer</taxon>
    </lineage>
</organism>
<dbReference type="Gene3D" id="3.40.50.1820">
    <property type="entry name" value="alpha/beta hydrolase"/>
    <property type="match status" value="1"/>
</dbReference>
<comment type="caution">
    <text evidence="3">The sequence shown here is derived from an EMBL/GenBank/DDBJ whole genome shotgun (WGS) entry which is preliminary data.</text>
</comment>
<evidence type="ECO:0000259" key="2">
    <source>
        <dbReference type="Pfam" id="PF00561"/>
    </source>
</evidence>
<keyword evidence="1 3" id="KW-0378">Hydrolase</keyword>
<proteinExistence type="predicted"/>
<dbReference type="SUPFAM" id="SSF53474">
    <property type="entry name" value="alpha/beta-Hydrolases"/>
    <property type="match status" value="1"/>
</dbReference>
<reference evidence="4" key="1">
    <citation type="journal article" date="2019" name="Int. J. Syst. Evol. Microbiol.">
        <title>The Global Catalogue of Microorganisms (GCM) 10K type strain sequencing project: providing services to taxonomists for standard genome sequencing and annotation.</title>
        <authorList>
            <consortium name="The Broad Institute Genomics Platform"/>
            <consortium name="The Broad Institute Genome Sequencing Center for Infectious Disease"/>
            <person name="Wu L."/>
            <person name="Ma J."/>
        </authorList>
    </citation>
    <scope>NUCLEOTIDE SEQUENCE [LARGE SCALE GENOMIC DNA]</scope>
    <source>
        <strain evidence="4">KCTC 12848</strain>
    </source>
</reference>
<dbReference type="EMBL" id="JBHUJD010000009">
    <property type="protein sequence ID" value="MFD2310487.1"/>
    <property type="molecule type" value="Genomic_DNA"/>
</dbReference>
<dbReference type="RefSeq" id="WP_322746570.1">
    <property type="nucleotide sequence ID" value="NZ_JAPIVK010000018.1"/>
</dbReference>
<dbReference type="InterPro" id="IPR000639">
    <property type="entry name" value="Epox_hydrolase-like"/>
</dbReference>
<dbReference type="PANTHER" id="PTHR43329">
    <property type="entry name" value="EPOXIDE HYDROLASE"/>
    <property type="match status" value="1"/>
</dbReference>
<name>A0ABW5EAP6_9GAMM</name>
<gene>
    <name evidence="3" type="ORF">ACFSKX_08665</name>
</gene>
<dbReference type="PRINTS" id="PR00412">
    <property type="entry name" value="EPOXHYDRLASE"/>
</dbReference>